<dbReference type="EMBL" id="BAQD01000061">
    <property type="protein sequence ID" value="GBQ08015.1"/>
    <property type="molecule type" value="Genomic_DNA"/>
</dbReference>
<evidence type="ECO:0000313" key="1">
    <source>
        <dbReference type="EMBL" id="GBQ08015.1"/>
    </source>
</evidence>
<dbReference type="Proteomes" id="UP001062901">
    <property type="component" value="Unassembled WGS sequence"/>
</dbReference>
<sequence>MRPSPLHDDGRLFRVQLRDLCVDLLKHASTVAERRVFKGNPWPVSADKLPALWVSAPSDVGSSLGAGPPSFSRTTTIQIIGIVRGDNPADALEQIDHFNETIETLLMTDTQLMSNVEEVEGLHTHVELNSETKNHLAQFTLALELKYSETYSLPGKPLSALSGTFPAL</sequence>
<evidence type="ECO:0000313" key="2">
    <source>
        <dbReference type="Proteomes" id="UP001062901"/>
    </source>
</evidence>
<protein>
    <submittedName>
        <fullName evidence="1">Uncharacterized protein</fullName>
    </submittedName>
</protein>
<comment type="caution">
    <text evidence="1">The sequence shown here is derived from an EMBL/GenBank/DDBJ whole genome shotgun (WGS) entry which is preliminary data.</text>
</comment>
<proteinExistence type="predicted"/>
<keyword evidence="2" id="KW-1185">Reference proteome</keyword>
<accession>A0ABQ0P3N1</accession>
<dbReference type="RefSeq" id="WP_018981143.1">
    <property type="nucleotide sequence ID" value="NZ_BAQD01000061.1"/>
</dbReference>
<gene>
    <name evidence="1" type="ORF">AA15669_1620</name>
</gene>
<reference evidence="1" key="1">
    <citation type="submission" date="2013-04" db="EMBL/GenBank/DDBJ databases">
        <title>The genome sequencing project of 58 acetic acid bacteria.</title>
        <authorList>
            <person name="Okamoto-Kainuma A."/>
            <person name="Ishikawa M."/>
            <person name="Umino S."/>
            <person name="Koizumi Y."/>
            <person name="Shiwa Y."/>
            <person name="Yoshikawa H."/>
            <person name="Matsutani M."/>
            <person name="Matsushita K."/>
        </authorList>
    </citation>
    <scope>NUCLEOTIDE SEQUENCE</scope>
    <source>
        <strain evidence="1">DSM 15669</strain>
    </source>
</reference>
<name>A0ABQ0P3N1_9PROT</name>
<organism evidence="1 2">
    <name type="scientific">Saccharibacter floricola DSM 15669</name>
    <dbReference type="NCBI Taxonomy" id="1123227"/>
    <lineage>
        <taxon>Bacteria</taxon>
        <taxon>Pseudomonadati</taxon>
        <taxon>Pseudomonadota</taxon>
        <taxon>Alphaproteobacteria</taxon>
        <taxon>Acetobacterales</taxon>
        <taxon>Acetobacteraceae</taxon>
        <taxon>Saccharibacter</taxon>
    </lineage>
</organism>